<evidence type="ECO:0000313" key="1">
    <source>
        <dbReference type="EMBL" id="VDO02652.1"/>
    </source>
</evidence>
<reference evidence="3" key="1">
    <citation type="submission" date="2017-02" db="UniProtKB">
        <authorList>
            <consortium name="WormBaseParasite"/>
        </authorList>
    </citation>
    <scope>IDENTIFICATION</scope>
</reference>
<accession>A0A0R3TIA6</accession>
<protein>
    <submittedName>
        <fullName evidence="1 3">Uncharacterized protein</fullName>
    </submittedName>
</protein>
<dbReference type="Proteomes" id="UP000278807">
    <property type="component" value="Unassembled WGS sequence"/>
</dbReference>
<dbReference type="WBParaSite" id="HNAJ_0000679701-mRNA-1">
    <property type="protein sequence ID" value="HNAJ_0000679701-mRNA-1"/>
    <property type="gene ID" value="HNAJ_0000679701"/>
</dbReference>
<proteinExistence type="predicted"/>
<organism evidence="3">
    <name type="scientific">Rodentolepis nana</name>
    <name type="common">Dwarf tapeworm</name>
    <name type="synonym">Hymenolepis nana</name>
    <dbReference type="NCBI Taxonomy" id="102285"/>
    <lineage>
        <taxon>Eukaryota</taxon>
        <taxon>Metazoa</taxon>
        <taxon>Spiralia</taxon>
        <taxon>Lophotrochozoa</taxon>
        <taxon>Platyhelminthes</taxon>
        <taxon>Cestoda</taxon>
        <taxon>Eucestoda</taxon>
        <taxon>Cyclophyllidea</taxon>
        <taxon>Hymenolepididae</taxon>
        <taxon>Rodentolepis</taxon>
    </lineage>
</organism>
<reference evidence="1 2" key="2">
    <citation type="submission" date="2018-11" db="EMBL/GenBank/DDBJ databases">
        <authorList>
            <consortium name="Pathogen Informatics"/>
        </authorList>
    </citation>
    <scope>NUCLEOTIDE SEQUENCE [LARGE SCALE GENOMIC DNA]</scope>
</reference>
<dbReference type="EMBL" id="UZAE01008429">
    <property type="protein sequence ID" value="VDO02652.1"/>
    <property type="molecule type" value="Genomic_DNA"/>
</dbReference>
<keyword evidence="2" id="KW-1185">Reference proteome</keyword>
<gene>
    <name evidence="1" type="ORF">HNAJ_LOCUS6792</name>
</gene>
<evidence type="ECO:0000313" key="3">
    <source>
        <dbReference type="WBParaSite" id="HNAJ_0000679701-mRNA-1"/>
    </source>
</evidence>
<dbReference type="AlphaFoldDB" id="A0A0R3TIA6"/>
<evidence type="ECO:0000313" key="2">
    <source>
        <dbReference type="Proteomes" id="UP000278807"/>
    </source>
</evidence>
<sequence>MCAICANVIAATTRSTKTVMLTLLTESSPPKHQSPKFHSIRQIFGVGGSYLRVAIKKAVTHSLISTKSPPPFVCGSRRREMSSSQSTIQEECLRPAHLPHAQVIIIDVVANTTVINTDTTIVNMYTGTNVSNTSIDVSLQRRERRQISPRGFESTTLKVDSPISRNHSFDCVKLKL</sequence>
<name>A0A0R3TIA6_RODNA</name>